<keyword evidence="4" id="KW-0804">Transcription</keyword>
<dbReference type="PANTHER" id="PTHR43214:SF41">
    <property type="entry name" value="NITRATE_NITRITE RESPONSE REGULATOR PROTEIN NARP"/>
    <property type="match status" value="1"/>
</dbReference>
<evidence type="ECO:0000256" key="3">
    <source>
        <dbReference type="ARBA" id="ARBA00023125"/>
    </source>
</evidence>
<evidence type="ECO:0000313" key="8">
    <source>
        <dbReference type="EMBL" id="NDV61389.1"/>
    </source>
</evidence>
<dbReference type="AlphaFoldDB" id="A0A6B2LZB9"/>
<dbReference type="CDD" id="cd17535">
    <property type="entry name" value="REC_NarL-like"/>
    <property type="match status" value="1"/>
</dbReference>
<reference evidence="8 9" key="1">
    <citation type="submission" date="2020-02" db="EMBL/GenBank/DDBJ databases">
        <title>Albibacoteraceae fam. nov., the first described family within the subdivision 4 Verrucomicrobia.</title>
        <authorList>
            <person name="Xi F."/>
        </authorList>
    </citation>
    <scope>NUCLEOTIDE SEQUENCE [LARGE SCALE GENOMIC DNA]</scope>
    <source>
        <strain evidence="8 9">CK1056</strain>
    </source>
</reference>
<name>A0A6B2LZB9_9BACT</name>
<dbReference type="Gene3D" id="3.40.50.2300">
    <property type="match status" value="1"/>
</dbReference>
<dbReference type="InterPro" id="IPR058245">
    <property type="entry name" value="NreC/VraR/RcsB-like_REC"/>
</dbReference>
<dbReference type="Proteomes" id="UP000478417">
    <property type="component" value="Unassembled WGS sequence"/>
</dbReference>
<accession>A0A6B2LZB9</accession>
<keyword evidence="3" id="KW-0238">DNA-binding</keyword>
<dbReference type="InterPro" id="IPR039420">
    <property type="entry name" value="WalR-like"/>
</dbReference>
<dbReference type="PROSITE" id="PS50043">
    <property type="entry name" value="HTH_LUXR_2"/>
    <property type="match status" value="1"/>
</dbReference>
<dbReference type="EMBL" id="JAAGNX010000001">
    <property type="protein sequence ID" value="NDV61389.1"/>
    <property type="molecule type" value="Genomic_DNA"/>
</dbReference>
<dbReference type="PANTHER" id="PTHR43214">
    <property type="entry name" value="TWO-COMPONENT RESPONSE REGULATOR"/>
    <property type="match status" value="1"/>
</dbReference>
<dbReference type="SUPFAM" id="SSF52172">
    <property type="entry name" value="CheY-like"/>
    <property type="match status" value="1"/>
</dbReference>
<dbReference type="Pfam" id="PF00072">
    <property type="entry name" value="Response_reg"/>
    <property type="match status" value="1"/>
</dbReference>
<dbReference type="GO" id="GO:0003677">
    <property type="term" value="F:DNA binding"/>
    <property type="evidence" value="ECO:0007669"/>
    <property type="project" value="UniProtKB-KW"/>
</dbReference>
<evidence type="ECO:0000256" key="2">
    <source>
        <dbReference type="ARBA" id="ARBA00023015"/>
    </source>
</evidence>
<dbReference type="SUPFAM" id="SSF46894">
    <property type="entry name" value="C-terminal effector domain of the bipartite response regulators"/>
    <property type="match status" value="1"/>
</dbReference>
<dbReference type="GO" id="GO:0006355">
    <property type="term" value="P:regulation of DNA-templated transcription"/>
    <property type="evidence" value="ECO:0007669"/>
    <property type="project" value="InterPro"/>
</dbReference>
<evidence type="ECO:0000256" key="4">
    <source>
        <dbReference type="ARBA" id="ARBA00023163"/>
    </source>
</evidence>
<dbReference type="PROSITE" id="PS50110">
    <property type="entry name" value="RESPONSE_REGULATORY"/>
    <property type="match status" value="1"/>
</dbReference>
<gene>
    <name evidence="8" type="ORF">G0Q06_02875</name>
</gene>
<comment type="caution">
    <text evidence="8">The sequence shown here is derived from an EMBL/GenBank/DDBJ whole genome shotgun (WGS) entry which is preliminary data.</text>
</comment>
<dbReference type="GO" id="GO:0000160">
    <property type="term" value="P:phosphorelay signal transduction system"/>
    <property type="evidence" value="ECO:0007669"/>
    <property type="project" value="InterPro"/>
</dbReference>
<dbReference type="InterPro" id="IPR001789">
    <property type="entry name" value="Sig_transdc_resp-reg_receiver"/>
</dbReference>
<proteinExistence type="predicted"/>
<dbReference type="SMART" id="SM00448">
    <property type="entry name" value="REC"/>
    <property type="match status" value="1"/>
</dbReference>
<evidence type="ECO:0000313" key="9">
    <source>
        <dbReference type="Proteomes" id="UP000478417"/>
    </source>
</evidence>
<dbReference type="SMART" id="SM00421">
    <property type="entry name" value="HTH_LUXR"/>
    <property type="match status" value="1"/>
</dbReference>
<evidence type="ECO:0000256" key="5">
    <source>
        <dbReference type="PROSITE-ProRule" id="PRU00169"/>
    </source>
</evidence>
<feature type="modified residue" description="4-aspartylphosphate" evidence="5">
    <location>
        <position position="53"/>
    </location>
</feature>
<sequence>MKVIVVEDQLLFQEFLVNLLKEKLSMEVVGVAGDGESALEMILNSKPDLVILDILIPKLSGILVARAVLDKYPTTRILAISSETDIKTIHQVHQLNLSGFIDKNEASMDVLVEAIRAIQQHKRYFSKSLQLTIRKLKADPLAFQKILSKREQEILTYIGGGLSDLEIGQRLGLSDTSIQSHRRNLFRKLDVHSTPELIRFAQESGFWKASFRKMGLSESYHIHE</sequence>
<evidence type="ECO:0000259" key="7">
    <source>
        <dbReference type="PROSITE" id="PS50110"/>
    </source>
</evidence>
<protein>
    <submittedName>
        <fullName evidence="8">Response regulator transcription factor</fullName>
    </submittedName>
</protein>
<evidence type="ECO:0000256" key="1">
    <source>
        <dbReference type="ARBA" id="ARBA00022553"/>
    </source>
</evidence>
<dbReference type="InterPro" id="IPR000792">
    <property type="entry name" value="Tscrpt_reg_LuxR_C"/>
</dbReference>
<dbReference type="RefSeq" id="WP_163962278.1">
    <property type="nucleotide sequence ID" value="NZ_JAAGNX010000001.1"/>
</dbReference>
<dbReference type="InterPro" id="IPR011006">
    <property type="entry name" value="CheY-like_superfamily"/>
</dbReference>
<dbReference type="InterPro" id="IPR016032">
    <property type="entry name" value="Sig_transdc_resp-reg_C-effctor"/>
</dbReference>
<feature type="domain" description="HTH luxR-type" evidence="6">
    <location>
        <begin position="140"/>
        <end position="205"/>
    </location>
</feature>
<feature type="domain" description="Response regulatory" evidence="7">
    <location>
        <begin position="2"/>
        <end position="118"/>
    </location>
</feature>
<dbReference type="Pfam" id="PF00196">
    <property type="entry name" value="GerE"/>
    <property type="match status" value="1"/>
</dbReference>
<dbReference type="CDD" id="cd06170">
    <property type="entry name" value="LuxR_C_like"/>
    <property type="match status" value="1"/>
</dbReference>
<evidence type="ECO:0000259" key="6">
    <source>
        <dbReference type="PROSITE" id="PS50043"/>
    </source>
</evidence>
<keyword evidence="1 5" id="KW-0597">Phosphoprotein</keyword>
<keyword evidence="2" id="KW-0805">Transcription regulation</keyword>
<dbReference type="PRINTS" id="PR00038">
    <property type="entry name" value="HTHLUXR"/>
</dbReference>
<organism evidence="8 9">
    <name type="scientific">Oceanipulchritudo coccoides</name>
    <dbReference type="NCBI Taxonomy" id="2706888"/>
    <lineage>
        <taxon>Bacteria</taxon>
        <taxon>Pseudomonadati</taxon>
        <taxon>Verrucomicrobiota</taxon>
        <taxon>Opitutia</taxon>
        <taxon>Puniceicoccales</taxon>
        <taxon>Oceanipulchritudinaceae</taxon>
        <taxon>Oceanipulchritudo</taxon>
    </lineage>
</organism>
<keyword evidence="9" id="KW-1185">Reference proteome</keyword>